<dbReference type="CDD" id="cd02869">
    <property type="entry name" value="PseudoU_synth_RluA_like"/>
    <property type="match status" value="1"/>
</dbReference>
<dbReference type="PROSITE" id="PS01129">
    <property type="entry name" value="PSI_RLU"/>
    <property type="match status" value="1"/>
</dbReference>
<feature type="transmembrane region" description="Helical" evidence="12">
    <location>
        <begin position="37"/>
        <end position="58"/>
    </location>
</feature>
<evidence type="ECO:0000256" key="3">
    <source>
        <dbReference type="ARBA" id="ARBA00023128"/>
    </source>
</evidence>
<dbReference type="SUPFAM" id="SSF55120">
    <property type="entry name" value="Pseudouridine synthase"/>
    <property type="match status" value="1"/>
</dbReference>
<dbReference type="PANTHER" id="PTHR21600">
    <property type="entry name" value="MITOCHONDRIAL RNA PSEUDOURIDINE SYNTHASE"/>
    <property type="match status" value="1"/>
</dbReference>
<evidence type="ECO:0000256" key="6">
    <source>
        <dbReference type="ARBA" id="ARBA00037513"/>
    </source>
</evidence>
<dbReference type="EC" id="5.4.99.43" evidence="7"/>
<dbReference type="GO" id="GO:0160143">
    <property type="term" value="F:21S rRNA pseudouridine(2819) synthase activity"/>
    <property type="evidence" value="ECO:0007669"/>
    <property type="project" value="UniProtKB-EC"/>
</dbReference>
<evidence type="ECO:0000256" key="12">
    <source>
        <dbReference type="SAM" id="Phobius"/>
    </source>
</evidence>
<evidence type="ECO:0000256" key="1">
    <source>
        <dbReference type="ARBA" id="ARBA00004173"/>
    </source>
</evidence>
<dbReference type="GO" id="GO:0005739">
    <property type="term" value="C:mitochondrion"/>
    <property type="evidence" value="ECO:0007669"/>
    <property type="project" value="UniProtKB-SubCell"/>
</dbReference>
<evidence type="ECO:0000256" key="10">
    <source>
        <dbReference type="ARBA" id="ARBA00041978"/>
    </source>
</evidence>
<accession>A0A9W8KVC8</accession>
<dbReference type="InterPro" id="IPR006145">
    <property type="entry name" value="PsdUridine_synth_RsuA/RluA"/>
</dbReference>
<evidence type="ECO:0000313" key="15">
    <source>
        <dbReference type="Proteomes" id="UP001151518"/>
    </source>
</evidence>
<comment type="catalytic activity">
    <reaction evidence="5">
        <text>uridine(2819) in 21S rRNA = pseudouridine(2819) in 21S rRNA</text>
        <dbReference type="Rhea" id="RHEA:42556"/>
        <dbReference type="Rhea" id="RHEA-COMP:10113"/>
        <dbReference type="Rhea" id="RHEA-COMP:10114"/>
        <dbReference type="ChEBI" id="CHEBI:65314"/>
        <dbReference type="ChEBI" id="CHEBI:65315"/>
        <dbReference type="EC" id="5.4.99.43"/>
    </reaction>
</comment>
<organism evidence="14 15">
    <name type="scientific">Coemansia spiralis</name>
    <dbReference type="NCBI Taxonomy" id="417178"/>
    <lineage>
        <taxon>Eukaryota</taxon>
        <taxon>Fungi</taxon>
        <taxon>Fungi incertae sedis</taxon>
        <taxon>Zoopagomycota</taxon>
        <taxon>Kickxellomycotina</taxon>
        <taxon>Kickxellomycetes</taxon>
        <taxon>Kickxellales</taxon>
        <taxon>Kickxellaceae</taxon>
        <taxon>Coemansia</taxon>
    </lineage>
</organism>
<evidence type="ECO:0000256" key="11">
    <source>
        <dbReference type="ARBA" id="ARBA00042700"/>
    </source>
</evidence>
<dbReference type="Pfam" id="PF00849">
    <property type="entry name" value="PseudoU_synth_2"/>
    <property type="match status" value="1"/>
</dbReference>
<dbReference type="GO" id="GO:0003723">
    <property type="term" value="F:RNA binding"/>
    <property type="evidence" value="ECO:0007669"/>
    <property type="project" value="InterPro"/>
</dbReference>
<name>A0A9W8KVC8_9FUNG</name>
<evidence type="ECO:0000256" key="4">
    <source>
        <dbReference type="ARBA" id="ARBA00023235"/>
    </source>
</evidence>
<dbReference type="OrthoDB" id="428658at2759"/>
<evidence type="ECO:0000259" key="13">
    <source>
        <dbReference type="Pfam" id="PF00849"/>
    </source>
</evidence>
<comment type="similarity">
    <text evidence="2">Belongs to the pseudouridine synthase RluA family.</text>
</comment>
<proteinExistence type="inferred from homology"/>
<dbReference type="InterPro" id="IPR020103">
    <property type="entry name" value="PsdUridine_synth_cat_dom_sf"/>
</dbReference>
<gene>
    <name evidence="14" type="ORF">GGI25_006355</name>
</gene>
<feature type="domain" description="Pseudouridine synthase RsuA/RluA-like" evidence="13">
    <location>
        <begin position="167"/>
        <end position="311"/>
    </location>
</feature>
<reference evidence="14" key="1">
    <citation type="submission" date="2022-07" db="EMBL/GenBank/DDBJ databases">
        <title>Phylogenomic reconstructions and comparative analyses of Kickxellomycotina fungi.</title>
        <authorList>
            <person name="Reynolds N.K."/>
            <person name="Stajich J.E."/>
            <person name="Barry K."/>
            <person name="Grigoriev I.V."/>
            <person name="Crous P."/>
            <person name="Smith M.E."/>
        </authorList>
    </citation>
    <scope>NUCLEOTIDE SEQUENCE</scope>
    <source>
        <strain evidence="14">NRRL 3115</strain>
    </source>
</reference>
<comment type="function">
    <text evidence="6">Pseudouridylate synthase responsible for the pseudouridine-2819 formation in mitochondrial 21S rRNA. May modulate the efficiency or the fidelity of the mitochondrial translation machinery.</text>
</comment>
<keyword evidence="12" id="KW-1133">Transmembrane helix</keyword>
<evidence type="ECO:0000256" key="7">
    <source>
        <dbReference type="ARBA" id="ARBA00038947"/>
    </source>
</evidence>
<dbReference type="AlphaFoldDB" id="A0A9W8KVC8"/>
<dbReference type="PANTHER" id="PTHR21600:SF81">
    <property type="entry name" value="21S RRNA PSEUDOURIDINE(2819) SYNTHASE"/>
    <property type="match status" value="1"/>
</dbReference>
<dbReference type="InterPro" id="IPR006224">
    <property type="entry name" value="PsdUridine_synth_RluA-like_CS"/>
</dbReference>
<keyword evidence="3" id="KW-0496">Mitochondrion</keyword>
<evidence type="ECO:0000256" key="9">
    <source>
        <dbReference type="ARBA" id="ARBA00041561"/>
    </source>
</evidence>
<evidence type="ECO:0000256" key="2">
    <source>
        <dbReference type="ARBA" id="ARBA00010876"/>
    </source>
</evidence>
<dbReference type="Proteomes" id="UP001151518">
    <property type="component" value="Unassembled WGS sequence"/>
</dbReference>
<dbReference type="InterPro" id="IPR050188">
    <property type="entry name" value="RluA_PseudoU_synthase"/>
</dbReference>
<sequence length="356" mass="38592">MSSLDIADAIKAIVTDDSFTMFVRDTPDSGSGGLSPVAKWVIVAVAVLVVLAIVGVVISHKCSKKKKRSTDAMERVITVPLHAAGLRADRFLLTHLGIPPSLLFKLLRVGSITLENKKRLNQAHRLEPQSKIHIPNHLVTAIDKQHPKMGKNKTVVVLPTLLETEALSVFQKPRGLACQGGSKVTLAVDTVLRQMDSSEATGYRLVHRLDRMTTGALVVARSRLAASALAMAFRDRRVEKRYVAVLQGVPHKPHGTIDYPLLNTGTKVVLDKNGKQAITRYRVLGTLGGNCAVVELDILTGRKHQIRAHCSGVLGCPLLGDTKYSTQANDTMYLHLHKICVPNVDISGNTVVSSAP</sequence>
<evidence type="ECO:0000256" key="5">
    <source>
        <dbReference type="ARBA" id="ARBA00036927"/>
    </source>
</evidence>
<comment type="caution">
    <text evidence="14">The sequence shown here is derived from an EMBL/GenBank/DDBJ whole genome shotgun (WGS) entry which is preliminary data.</text>
</comment>
<comment type="subcellular location">
    <subcellularLocation>
        <location evidence="1">Mitochondrion</location>
    </subcellularLocation>
</comment>
<dbReference type="EMBL" id="JANBTW010000177">
    <property type="protein sequence ID" value="KAJ2668800.1"/>
    <property type="molecule type" value="Genomic_DNA"/>
</dbReference>
<evidence type="ECO:0000256" key="8">
    <source>
        <dbReference type="ARBA" id="ARBA00040626"/>
    </source>
</evidence>
<keyword evidence="4" id="KW-0413">Isomerase</keyword>
<dbReference type="GO" id="GO:0000455">
    <property type="term" value="P:enzyme-directed rRNA pseudouridine synthesis"/>
    <property type="evidence" value="ECO:0007669"/>
    <property type="project" value="TreeGrafter"/>
</dbReference>
<evidence type="ECO:0000313" key="14">
    <source>
        <dbReference type="EMBL" id="KAJ2668800.1"/>
    </source>
</evidence>
<protein>
    <recommendedName>
        <fullName evidence="8">21S rRNA pseudouridine(2819) synthase</fullName>
        <ecNumber evidence="7">5.4.99.43</ecNumber>
    </recommendedName>
    <alternativeName>
        <fullName evidence="10">Pseudouridine synthase 5</fullName>
    </alternativeName>
    <alternativeName>
        <fullName evidence="9">Pseudouridylate synthase PUS5</fullName>
    </alternativeName>
    <alternativeName>
        <fullName evidence="11">Uracil hydrolyase PUS5</fullName>
    </alternativeName>
</protein>
<dbReference type="Gene3D" id="3.30.2350.10">
    <property type="entry name" value="Pseudouridine synthase"/>
    <property type="match status" value="1"/>
</dbReference>
<keyword evidence="12" id="KW-0472">Membrane</keyword>
<keyword evidence="12" id="KW-0812">Transmembrane</keyword>